<dbReference type="PANTHER" id="PTHR11717:SF7">
    <property type="entry name" value="LOW MOLECULAR WEIGHT PHOSPHOTYROSINE PROTEIN PHOSPHATASE"/>
    <property type="match status" value="1"/>
</dbReference>
<dbReference type="AlphaFoldDB" id="A0A418SHZ6"/>
<comment type="similarity">
    <text evidence="1">Belongs to the low molecular weight phosphotyrosine protein phosphatase family.</text>
</comment>
<feature type="active site" evidence="5">
    <location>
        <position position="15"/>
    </location>
</feature>
<name>A0A418SHZ6_9RHOB</name>
<accession>A0A418SHZ6</accession>
<proteinExistence type="inferred from homology"/>
<dbReference type="GO" id="GO:0004725">
    <property type="term" value="F:protein tyrosine phosphatase activity"/>
    <property type="evidence" value="ECO:0007669"/>
    <property type="project" value="UniProtKB-EC"/>
</dbReference>
<evidence type="ECO:0000256" key="3">
    <source>
        <dbReference type="ARBA" id="ARBA00022801"/>
    </source>
</evidence>
<sequence length="167" mass="17617">MTSSILFVCLGNICRSPSAEAVVRGLAAKQGLPLRLDSAGTGGWHAGEPPYGPMQATGQARGLAMSDLRARQIRVQDFADFDLILAMDDNNLADIEALRPAGDATPLHRFTDYLPEDSRFAGATEVPDPWYSRDFDGALDLIEACAAGLLKSVSGTAGSKGQPRPAG</sequence>
<evidence type="ECO:0000313" key="8">
    <source>
        <dbReference type="Proteomes" id="UP000283786"/>
    </source>
</evidence>
<dbReference type="SUPFAM" id="SSF52788">
    <property type="entry name" value="Phosphotyrosine protein phosphatases I"/>
    <property type="match status" value="1"/>
</dbReference>
<reference evidence="7 8" key="1">
    <citation type="submission" date="2020-08" db="EMBL/GenBank/DDBJ databases">
        <title>Genome sequence of Rhodobacteraceae bacterium Lw-13e.</title>
        <authorList>
            <person name="Poehlein A."/>
            <person name="Wolter L."/>
            <person name="Daniel R."/>
            <person name="Brinkhoff T."/>
        </authorList>
    </citation>
    <scope>NUCLEOTIDE SEQUENCE [LARGE SCALE GENOMIC DNA]</scope>
    <source>
        <strain evidence="7 8">Lw-13e</strain>
    </source>
</reference>
<dbReference type="InterPro" id="IPR050438">
    <property type="entry name" value="LMW_PTPase"/>
</dbReference>
<feature type="domain" description="Phosphotyrosine protein phosphatase I" evidence="6">
    <location>
        <begin position="3"/>
        <end position="152"/>
    </location>
</feature>
<feature type="active site" description="Proton donor" evidence="5">
    <location>
        <position position="128"/>
    </location>
</feature>
<protein>
    <recommendedName>
        <fullName evidence="2">protein-tyrosine-phosphatase</fullName>
        <ecNumber evidence="2">3.1.3.48</ecNumber>
    </recommendedName>
</protein>
<feature type="active site" description="Nucleophile" evidence="5">
    <location>
        <position position="9"/>
    </location>
</feature>
<dbReference type="OrthoDB" id="9784339at2"/>
<evidence type="ECO:0000256" key="5">
    <source>
        <dbReference type="PIRSR" id="PIRSR617867-1"/>
    </source>
</evidence>
<organism evidence="7 8">
    <name type="scientific">Pseudooceanicola algae</name>
    <dbReference type="NCBI Taxonomy" id="1537215"/>
    <lineage>
        <taxon>Bacteria</taxon>
        <taxon>Pseudomonadati</taxon>
        <taxon>Pseudomonadota</taxon>
        <taxon>Alphaproteobacteria</taxon>
        <taxon>Rhodobacterales</taxon>
        <taxon>Paracoccaceae</taxon>
        <taxon>Pseudooceanicola</taxon>
    </lineage>
</organism>
<dbReference type="RefSeq" id="WP_119838725.1">
    <property type="nucleotide sequence ID" value="NZ_CP060436.1"/>
</dbReference>
<dbReference type="KEGG" id="palw:PSAL_033750"/>
<dbReference type="EMBL" id="CP060436">
    <property type="protein sequence ID" value="QPM92112.1"/>
    <property type="molecule type" value="Genomic_DNA"/>
</dbReference>
<dbReference type="CDD" id="cd16343">
    <property type="entry name" value="LMWPTP"/>
    <property type="match status" value="1"/>
</dbReference>
<dbReference type="InterPro" id="IPR023485">
    <property type="entry name" value="Ptyr_pPase"/>
</dbReference>
<dbReference type="Pfam" id="PF01451">
    <property type="entry name" value="LMWPc"/>
    <property type="match status" value="1"/>
</dbReference>
<dbReference type="Proteomes" id="UP000283786">
    <property type="component" value="Chromosome"/>
</dbReference>
<keyword evidence="8" id="KW-1185">Reference proteome</keyword>
<dbReference type="PRINTS" id="PR00719">
    <property type="entry name" value="LMWPTPASE"/>
</dbReference>
<gene>
    <name evidence="7" type="primary">yfkJ</name>
    <name evidence="7" type="ORF">PSAL_033750</name>
</gene>
<evidence type="ECO:0000259" key="6">
    <source>
        <dbReference type="SMART" id="SM00226"/>
    </source>
</evidence>
<evidence type="ECO:0000256" key="4">
    <source>
        <dbReference type="ARBA" id="ARBA00022912"/>
    </source>
</evidence>
<evidence type="ECO:0000256" key="2">
    <source>
        <dbReference type="ARBA" id="ARBA00013064"/>
    </source>
</evidence>
<dbReference type="PANTHER" id="PTHR11717">
    <property type="entry name" value="LOW MOLECULAR WEIGHT PROTEIN TYROSINE PHOSPHATASE"/>
    <property type="match status" value="1"/>
</dbReference>
<dbReference type="InterPro" id="IPR017867">
    <property type="entry name" value="Tyr_phospatase_low_mol_wt"/>
</dbReference>
<keyword evidence="3 7" id="KW-0378">Hydrolase</keyword>
<dbReference type="InterPro" id="IPR036196">
    <property type="entry name" value="Ptyr_pPase_sf"/>
</dbReference>
<dbReference type="SMART" id="SM00226">
    <property type="entry name" value="LMWPc"/>
    <property type="match status" value="1"/>
</dbReference>
<keyword evidence="4" id="KW-0904">Protein phosphatase</keyword>
<evidence type="ECO:0000313" key="7">
    <source>
        <dbReference type="EMBL" id="QPM92112.1"/>
    </source>
</evidence>
<dbReference type="Gene3D" id="3.40.50.2300">
    <property type="match status" value="1"/>
</dbReference>
<evidence type="ECO:0000256" key="1">
    <source>
        <dbReference type="ARBA" id="ARBA00011063"/>
    </source>
</evidence>
<dbReference type="EC" id="3.1.3.48" evidence="2"/>